<evidence type="ECO:0000256" key="5">
    <source>
        <dbReference type="ARBA" id="ARBA00023235"/>
    </source>
</evidence>
<protein>
    <recommendedName>
        <fullName evidence="2">peptidylprolyl isomerase</fullName>
        <ecNumber evidence="2">5.2.1.8</ecNumber>
    </recommendedName>
</protein>
<dbReference type="Proteomes" id="UP000198972">
    <property type="component" value="Unassembled WGS sequence"/>
</dbReference>
<dbReference type="InterPro" id="IPR027304">
    <property type="entry name" value="Trigger_fact/SurA_dom_sf"/>
</dbReference>
<comment type="catalytic activity">
    <reaction evidence="1">
        <text>[protein]-peptidylproline (omega=180) = [protein]-peptidylproline (omega=0)</text>
        <dbReference type="Rhea" id="RHEA:16237"/>
        <dbReference type="Rhea" id="RHEA-COMP:10747"/>
        <dbReference type="Rhea" id="RHEA-COMP:10748"/>
        <dbReference type="ChEBI" id="CHEBI:83833"/>
        <dbReference type="ChEBI" id="CHEBI:83834"/>
        <dbReference type="EC" id="5.2.1.8"/>
    </reaction>
</comment>
<evidence type="ECO:0000313" key="11">
    <source>
        <dbReference type="Proteomes" id="UP000198972"/>
    </source>
</evidence>
<name>A0A1G7JRT9_9BACL</name>
<sequence>MDDKDNKELGNNQRQDEDSTVENSEHSELNVQSGQAQTEEVSEQPEQALDDQNVVVNEGVAPVNPSGLKSGKVWPIVSLVLALALIIVLIKPPFASSKQEAVATVNGVEISKADFYDKLVQGAGKQALDEMIGKELVNQEAKKANIAVTQADIDKRLKSFTESFGSEENLNQALESYGMTKEDLIKDIDFNLKLTKLLEPQIKVTDEEIKQTFDSYKDSFNTPEQVRASVILVATEEEAKDIITQLKGGTDFAELAKSRSLDTATKDKGGDTDFFGRGEQEEAIENAAFKLKKDEISEPVKTSQGYEVIKLTDRKEAHEATLEEKKEEIREGLVAQQVSQLTGTWLEEKKSKATIKNTLTDAASADNVSGNVSTNK</sequence>
<evidence type="ECO:0000256" key="6">
    <source>
        <dbReference type="PROSITE-ProRule" id="PRU00278"/>
    </source>
</evidence>
<evidence type="ECO:0000256" key="8">
    <source>
        <dbReference type="SAM" id="Phobius"/>
    </source>
</evidence>
<dbReference type="InterPro" id="IPR050245">
    <property type="entry name" value="PrsA_foldase"/>
</dbReference>
<dbReference type="InterPro" id="IPR000297">
    <property type="entry name" value="PPIase_PpiC"/>
</dbReference>
<keyword evidence="11" id="KW-1185">Reference proteome</keyword>
<dbReference type="OrthoDB" id="14196at2"/>
<evidence type="ECO:0000256" key="2">
    <source>
        <dbReference type="ARBA" id="ARBA00013194"/>
    </source>
</evidence>
<feature type="region of interest" description="Disordered" evidence="7">
    <location>
        <begin position="357"/>
        <end position="376"/>
    </location>
</feature>
<dbReference type="SUPFAM" id="SSF54534">
    <property type="entry name" value="FKBP-like"/>
    <property type="match status" value="1"/>
</dbReference>
<keyword evidence="8" id="KW-0812">Transmembrane</keyword>
<evidence type="ECO:0000256" key="7">
    <source>
        <dbReference type="SAM" id="MobiDB-lite"/>
    </source>
</evidence>
<proteinExistence type="predicted"/>
<keyword evidence="3" id="KW-0732">Signal</keyword>
<evidence type="ECO:0000259" key="9">
    <source>
        <dbReference type="PROSITE" id="PS50198"/>
    </source>
</evidence>
<dbReference type="STRING" id="670482.SAMN04488542_10885"/>
<keyword evidence="8" id="KW-0472">Membrane</keyword>
<feature type="compositionally biased region" description="Polar residues" evidence="7">
    <location>
        <begin position="29"/>
        <end position="39"/>
    </location>
</feature>
<keyword evidence="8" id="KW-1133">Transmembrane helix</keyword>
<dbReference type="PANTHER" id="PTHR47245:SF1">
    <property type="entry name" value="FOLDASE PROTEIN PRSA"/>
    <property type="match status" value="1"/>
</dbReference>
<accession>A0A1G7JRT9</accession>
<evidence type="ECO:0000256" key="3">
    <source>
        <dbReference type="ARBA" id="ARBA00022729"/>
    </source>
</evidence>
<gene>
    <name evidence="10" type="ORF">SAMN04488542_10885</name>
</gene>
<evidence type="ECO:0000256" key="1">
    <source>
        <dbReference type="ARBA" id="ARBA00000971"/>
    </source>
</evidence>
<dbReference type="GO" id="GO:0003755">
    <property type="term" value="F:peptidyl-prolyl cis-trans isomerase activity"/>
    <property type="evidence" value="ECO:0007669"/>
    <property type="project" value="UniProtKB-KW"/>
</dbReference>
<dbReference type="PROSITE" id="PS50198">
    <property type="entry name" value="PPIC_PPIASE_2"/>
    <property type="match status" value="1"/>
</dbReference>
<dbReference type="Pfam" id="PF13145">
    <property type="entry name" value="Rotamase_2"/>
    <property type="match status" value="1"/>
</dbReference>
<reference evidence="10 11" key="1">
    <citation type="submission" date="2016-10" db="EMBL/GenBank/DDBJ databases">
        <authorList>
            <person name="de Groot N.N."/>
        </authorList>
    </citation>
    <scope>NUCLEOTIDE SEQUENCE [LARGE SCALE GENOMIC DNA]</scope>
    <source>
        <strain evidence="10 11">DSM 28129</strain>
    </source>
</reference>
<dbReference type="InterPro" id="IPR046357">
    <property type="entry name" value="PPIase_dom_sf"/>
</dbReference>
<keyword evidence="5 6" id="KW-0413">Isomerase</keyword>
<organism evidence="10 11">
    <name type="scientific">Fontibacillus panacisegetis</name>
    <dbReference type="NCBI Taxonomy" id="670482"/>
    <lineage>
        <taxon>Bacteria</taxon>
        <taxon>Bacillati</taxon>
        <taxon>Bacillota</taxon>
        <taxon>Bacilli</taxon>
        <taxon>Bacillales</taxon>
        <taxon>Paenibacillaceae</taxon>
        <taxon>Fontibacillus</taxon>
    </lineage>
</organism>
<dbReference type="AlphaFoldDB" id="A0A1G7JRT9"/>
<dbReference type="RefSeq" id="WP_091228700.1">
    <property type="nucleotide sequence ID" value="NZ_FNBG01000008.1"/>
</dbReference>
<dbReference type="EMBL" id="FNBG01000008">
    <property type="protein sequence ID" value="SDF27581.1"/>
    <property type="molecule type" value="Genomic_DNA"/>
</dbReference>
<dbReference type="SUPFAM" id="SSF109998">
    <property type="entry name" value="Triger factor/SurA peptide-binding domain-like"/>
    <property type="match status" value="1"/>
</dbReference>
<feature type="domain" description="PpiC" evidence="9">
    <location>
        <begin position="223"/>
        <end position="313"/>
    </location>
</feature>
<dbReference type="Gene3D" id="1.10.4030.10">
    <property type="entry name" value="Porin chaperone SurA, peptide-binding domain"/>
    <property type="match status" value="1"/>
</dbReference>
<feature type="region of interest" description="Disordered" evidence="7">
    <location>
        <begin position="1"/>
        <end position="52"/>
    </location>
</feature>
<dbReference type="EC" id="5.2.1.8" evidence="2"/>
<evidence type="ECO:0000256" key="4">
    <source>
        <dbReference type="ARBA" id="ARBA00023110"/>
    </source>
</evidence>
<dbReference type="Pfam" id="PF13624">
    <property type="entry name" value="SurA_N_3"/>
    <property type="match status" value="1"/>
</dbReference>
<feature type="transmembrane region" description="Helical" evidence="8">
    <location>
        <begin position="73"/>
        <end position="90"/>
    </location>
</feature>
<keyword evidence="4 6" id="KW-0697">Rotamase</keyword>
<evidence type="ECO:0000313" key="10">
    <source>
        <dbReference type="EMBL" id="SDF27581.1"/>
    </source>
</evidence>
<dbReference type="PANTHER" id="PTHR47245">
    <property type="entry name" value="PEPTIDYLPROLYL ISOMERASE"/>
    <property type="match status" value="1"/>
</dbReference>
<dbReference type="Gene3D" id="3.10.50.40">
    <property type="match status" value="1"/>
</dbReference>